<evidence type="ECO:0000256" key="13">
    <source>
        <dbReference type="RuleBase" id="RU000584"/>
    </source>
</evidence>
<evidence type="ECO:0000256" key="3">
    <source>
        <dbReference type="ARBA" id="ARBA00012970"/>
    </source>
</evidence>
<dbReference type="InterPro" id="IPR000343">
    <property type="entry name" value="4pyrrol_synth_GluRdtase"/>
</dbReference>
<keyword evidence="5 8" id="KW-0560">Oxidoreductase</keyword>
<evidence type="ECO:0000256" key="6">
    <source>
        <dbReference type="ARBA" id="ARBA00023244"/>
    </source>
</evidence>
<dbReference type="InterPro" id="IPR018214">
    <property type="entry name" value="GluRdtase_CS"/>
</dbReference>
<evidence type="ECO:0000259" key="15">
    <source>
        <dbReference type="Pfam" id="PF00745"/>
    </source>
</evidence>
<dbReference type="GO" id="GO:0008883">
    <property type="term" value="F:glutamyl-tRNA reductase activity"/>
    <property type="evidence" value="ECO:0007669"/>
    <property type="project" value="UniProtKB-UniRule"/>
</dbReference>
<dbReference type="CDD" id="cd05213">
    <property type="entry name" value="NAD_bind_Glutamyl_tRNA_reduct"/>
    <property type="match status" value="1"/>
</dbReference>
<evidence type="ECO:0000256" key="8">
    <source>
        <dbReference type="HAMAP-Rule" id="MF_00087"/>
    </source>
</evidence>
<feature type="site" description="Important for activity" evidence="8 12">
    <location>
        <position position="99"/>
    </location>
</feature>
<gene>
    <name evidence="8" type="primary">hemA</name>
    <name evidence="18" type="ORF">A8926_0522</name>
</gene>
<keyword evidence="6 8" id="KW-0627">Porphyrin biosynthesis</keyword>
<feature type="binding site" evidence="8 11">
    <location>
        <begin position="189"/>
        <end position="194"/>
    </location>
    <ligand>
        <name>NADP(+)</name>
        <dbReference type="ChEBI" id="CHEBI:58349"/>
    </ligand>
</feature>
<evidence type="ECO:0000259" key="17">
    <source>
        <dbReference type="Pfam" id="PF05201"/>
    </source>
</evidence>
<evidence type="ECO:0000256" key="4">
    <source>
        <dbReference type="ARBA" id="ARBA00022857"/>
    </source>
</evidence>
<dbReference type="InterPro" id="IPR015896">
    <property type="entry name" value="4pyrrol_synth_GluRdtase_dimer"/>
</dbReference>
<evidence type="ECO:0000256" key="7">
    <source>
        <dbReference type="ARBA" id="ARBA00047464"/>
    </source>
</evidence>
<feature type="binding site" evidence="8 10">
    <location>
        <begin position="114"/>
        <end position="116"/>
    </location>
    <ligand>
        <name>substrate</name>
    </ligand>
</feature>
<dbReference type="PANTHER" id="PTHR43013">
    <property type="entry name" value="GLUTAMYL-TRNA REDUCTASE"/>
    <property type="match status" value="1"/>
</dbReference>
<evidence type="ECO:0000256" key="11">
    <source>
        <dbReference type="PIRSR" id="PIRSR000445-3"/>
    </source>
</evidence>
<evidence type="ECO:0000256" key="10">
    <source>
        <dbReference type="PIRSR" id="PIRSR000445-2"/>
    </source>
</evidence>
<accession>A0A2N3XQV6</accession>
<comment type="pathway">
    <text evidence="1 8 13">Porphyrin-containing compound metabolism; protoporphyrin-IX biosynthesis; 5-aminolevulinate from L-glutamyl-tRNA(Glu): step 1/2.</text>
</comment>
<dbReference type="UniPathway" id="UPA00251">
    <property type="reaction ID" value="UER00316"/>
</dbReference>
<keyword evidence="4 8" id="KW-0521">NADP</keyword>
<dbReference type="Pfam" id="PF00745">
    <property type="entry name" value="GlutR_dimer"/>
    <property type="match status" value="1"/>
</dbReference>
<dbReference type="Gene3D" id="3.30.460.30">
    <property type="entry name" value="Glutamyl-tRNA reductase, N-terminal domain"/>
    <property type="match status" value="1"/>
</dbReference>
<feature type="domain" description="Glutamyl-tRNA reductase N-terminal" evidence="17">
    <location>
        <begin position="6"/>
        <end position="156"/>
    </location>
</feature>
<dbReference type="PIRSF" id="PIRSF000445">
    <property type="entry name" value="4pyrrol_synth_GluRdtase"/>
    <property type="match status" value="1"/>
</dbReference>
<reference evidence="18" key="1">
    <citation type="submission" date="2017-12" db="EMBL/GenBank/DDBJ databases">
        <title>Sequencing the genomes of 1000 Actinobacteria strains.</title>
        <authorList>
            <person name="Klenk H.-P."/>
        </authorList>
    </citation>
    <scope>NUCLEOTIDE SEQUENCE [LARGE SCALE GENOMIC DNA]</scope>
    <source>
        <strain evidence="18">DSM 44228</strain>
    </source>
</reference>
<comment type="domain">
    <text evidence="8">Possesses an unusual extended V-shaped dimeric structure with each monomer consisting of three distinct domains arranged along a curved 'spinal' alpha-helix. The N-terminal catalytic domain specifically recognizes the glutamate moiety of the substrate. The second domain is the NADPH-binding domain, and the third C-terminal domain is responsible for dimerization.</text>
</comment>
<feature type="domain" description="Tetrapyrrole biosynthesis glutamyl-tRNA reductase dimerisation" evidence="15">
    <location>
        <begin position="324"/>
        <end position="422"/>
    </location>
</feature>
<dbReference type="NCBIfam" id="NF000744">
    <property type="entry name" value="PRK00045.1-3"/>
    <property type="match status" value="1"/>
</dbReference>
<feature type="compositionally biased region" description="Basic and acidic residues" evidence="14">
    <location>
        <begin position="449"/>
        <end position="461"/>
    </location>
</feature>
<dbReference type="EMBL" id="PJNB01000001">
    <property type="protein sequence ID" value="PKW13021.1"/>
    <property type="molecule type" value="Genomic_DNA"/>
</dbReference>
<feature type="region of interest" description="Disordered" evidence="14">
    <location>
        <begin position="427"/>
        <end position="461"/>
    </location>
</feature>
<evidence type="ECO:0000256" key="2">
    <source>
        <dbReference type="ARBA" id="ARBA00005916"/>
    </source>
</evidence>
<feature type="binding site" evidence="8 10">
    <location>
        <position position="109"/>
    </location>
    <ligand>
        <name>substrate</name>
    </ligand>
</feature>
<evidence type="ECO:0000256" key="5">
    <source>
        <dbReference type="ARBA" id="ARBA00023002"/>
    </source>
</evidence>
<feature type="binding site" evidence="8 10">
    <location>
        <begin position="49"/>
        <end position="52"/>
    </location>
    <ligand>
        <name>substrate</name>
    </ligand>
</feature>
<dbReference type="HAMAP" id="MF_00087">
    <property type="entry name" value="Glu_tRNA_reductase"/>
    <property type="match status" value="1"/>
</dbReference>
<comment type="miscellaneous">
    <text evidence="8">During catalysis, the active site Cys acts as a nucleophile attacking the alpha-carbonyl group of tRNA-bound glutamate with the formation of a thioester intermediate between enzyme and glutamate, and the concomitant release of tRNA(Glu). The thioester intermediate is finally reduced by direct hydride transfer from NADPH, to form the product GSA.</text>
</comment>
<dbReference type="RefSeq" id="WP_010312376.1">
    <property type="nucleotide sequence ID" value="NZ_CP061007.1"/>
</dbReference>
<evidence type="ECO:0000259" key="16">
    <source>
        <dbReference type="Pfam" id="PF01488"/>
    </source>
</evidence>
<comment type="function">
    <text evidence="8">Catalyzes the NADPH-dependent reduction of glutamyl-tRNA(Glu) to glutamate 1-semialdehyde (GSA).</text>
</comment>
<dbReference type="STRING" id="994479.GCA_000194155_05988"/>
<dbReference type="Gene3D" id="3.40.50.720">
    <property type="entry name" value="NAD(P)-binding Rossmann-like Domain"/>
    <property type="match status" value="1"/>
</dbReference>
<dbReference type="Pfam" id="PF05201">
    <property type="entry name" value="GlutR_N"/>
    <property type="match status" value="1"/>
</dbReference>
<dbReference type="AlphaFoldDB" id="A0A2N3XQV6"/>
<dbReference type="GO" id="GO:0050661">
    <property type="term" value="F:NADP binding"/>
    <property type="evidence" value="ECO:0007669"/>
    <property type="project" value="InterPro"/>
</dbReference>
<evidence type="ECO:0000256" key="9">
    <source>
        <dbReference type="PIRSR" id="PIRSR000445-1"/>
    </source>
</evidence>
<dbReference type="SUPFAM" id="SSF69075">
    <property type="entry name" value="Glutamyl tRNA-reductase dimerization domain"/>
    <property type="match status" value="1"/>
</dbReference>
<comment type="catalytic activity">
    <reaction evidence="7 8 13">
        <text>(S)-4-amino-5-oxopentanoate + tRNA(Glu) + NADP(+) = L-glutamyl-tRNA(Glu) + NADPH + H(+)</text>
        <dbReference type="Rhea" id="RHEA:12344"/>
        <dbReference type="Rhea" id="RHEA-COMP:9663"/>
        <dbReference type="Rhea" id="RHEA-COMP:9680"/>
        <dbReference type="ChEBI" id="CHEBI:15378"/>
        <dbReference type="ChEBI" id="CHEBI:57501"/>
        <dbReference type="ChEBI" id="CHEBI:57783"/>
        <dbReference type="ChEBI" id="CHEBI:58349"/>
        <dbReference type="ChEBI" id="CHEBI:78442"/>
        <dbReference type="ChEBI" id="CHEBI:78520"/>
        <dbReference type="EC" id="1.2.1.70"/>
    </reaction>
</comment>
<dbReference type="NCBIfam" id="TIGR01035">
    <property type="entry name" value="hemA"/>
    <property type="match status" value="1"/>
</dbReference>
<evidence type="ECO:0000313" key="18">
    <source>
        <dbReference type="EMBL" id="PKW13021.1"/>
    </source>
</evidence>
<dbReference type="EC" id="1.2.1.70" evidence="3 8"/>
<dbReference type="InterPro" id="IPR006151">
    <property type="entry name" value="Shikm_DH/Glu-tRNA_Rdtase"/>
</dbReference>
<dbReference type="SUPFAM" id="SSF51735">
    <property type="entry name" value="NAD(P)-binding Rossmann-fold domains"/>
    <property type="match status" value="1"/>
</dbReference>
<feature type="active site" description="Nucleophile" evidence="8 9">
    <location>
        <position position="50"/>
    </location>
</feature>
<sequence>MNLLTVGISHHSAPVRMLERVSISGADVPKLLDELLQRERICEAFIVSTCNRVEIYTVAETFHGGLDDVTSVLAQHAGAEVADLADHLYVYYAGAAVEHLFSVSAGLDSMVVGEAQILGQLRQAYGTADENGSVGKTLHELAQQALRVGKRVHSETGIDGEGASVVSEALADAEVALDGLAGRSALVVGAGSMGGLAAAQLKRAGIGEVVIANRTAANGERLAESLRADGIASRTADLTDLSSAIAAADLVVACTGAIGAVVTEDVVASALTVRDDRPLLCCDLGLPRDIAPEVAGLPGVTVVDLESLQQRLSEKQGGNESERAAQIVAEELRNYLAAQRSAEVTPTVTALRKRAAEVVDSELLRLDSRLPELDGDVRDELARTVRRVVDKLLHAPTVRVKQLASVPGGAGYADALRELFELDPQTPAVLGTPQADEGLPGGASVAQARLRDRAGQDGEDR</sequence>
<feature type="binding site" evidence="8 10">
    <location>
        <position position="120"/>
    </location>
    <ligand>
        <name>substrate</name>
    </ligand>
</feature>
<dbReference type="InterPro" id="IPR036343">
    <property type="entry name" value="GluRdtase_N_sf"/>
</dbReference>
<dbReference type="PANTHER" id="PTHR43013:SF1">
    <property type="entry name" value="GLUTAMYL-TRNA REDUCTASE"/>
    <property type="match status" value="1"/>
</dbReference>
<proteinExistence type="inferred from homology"/>
<evidence type="ECO:0000256" key="1">
    <source>
        <dbReference type="ARBA" id="ARBA00005059"/>
    </source>
</evidence>
<comment type="caution">
    <text evidence="18">The sequence shown here is derived from an EMBL/GenBank/DDBJ whole genome shotgun (WGS) entry which is preliminary data.</text>
</comment>
<dbReference type="InterPro" id="IPR036291">
    <property type="entry name" value="NAD(P)-bd_dom_sf"/>
</dbReference>
<dbReference type="SUPFAM" id="SSF69742">
    <property type="entry name" value="Glutamyl tRNA-reductase catalytic, N-terminal domain"/>
    <property type="match status" value="1"/>
</dbReference>
<evidence type="ECO:0000256" key="14">
    <source>
        <dbReference type="SAM" id="MobiDB-lite"/>
    </source>
</evidence>
<comment type="similarity">
    <text evidence="2 8 13">Belongs to the glutamyl-tRNA reductase family.</text>
</comment>
<dbReference type="FunFam" id="3.30.460.30:FF:000001">
    <property type="entry name" value="Glutamyl-tRNA reductase"/>
    <property type="match status" value="1"/>
</dbReference>
<comment type="subunit">
    <text evidence="8">Homodimer.</text>
</comment>
<keyword evidence="19" id="KW-1185">Reference proteome</keyword>
<evidence type="ECO:0000313" key="19">
    <source>
        <dbReference type="Proteomes" id="UP000233786"/>
    </source>
</evidence>
<dbReference type="GO" id="GO:0019353">
    <property type="term" value="P:protoporphyrinogen IX biosynthetic process from glutamate"/>
    <property type="evidence" value="ECO:0007669"/>
    <property type="project" value="TreeGrafter"/>
</dbReference>
<evidence type="ECO:0000256" key="12">
    <source>
        <dbReference type="PIRSR" id="PIRSR000445-4"/>
    </source>
</evidence>
<protein>
    <recommendedName>
        <fullName evidence="3 8">Glutamyl-tRNA reductase</fullName>
        <shortName evidence="8">GluTR</shortName>
        <ecNumber evidence="3 8">1.2.1.70</ecNumber>
    </recommendedName>
</protein>
<feature type="domain" description="Quinate/shikimate 5-dehydrogenase/glutamyl-tRNA reductase" evidence="16">
    <location>
        <begin position="174"/>
        <end position="310"/>
    </location>
</feature>
<dbReference type="PROSITE" id="PS00747">
    <property type="entry name" value="GLUTR"/>
    <property type="match status" value="1"/>
</dbReference>
<organism evidence="18 19">
    <name type="scientific">Saccharopolyspora spinosa</name>
    <dbReference type="NCBI Taxonomy" id="60894"/>
    <lineage>
        <taxon>Bacteria</taxon>
        <taxon>Bacillati</taxon>
        <taxon>Actinomycetota</taxon>
        <taxon>Actinomycetes</taxon>
        <taxon>Pseudonocardiales</taxon>
        <taxon>Pseudonocardiaceae</taxon>
        <taxon>Saccharopolyspora</taxon>
    </lineage>
</organism>
<dbReference type="Proteomes" id="UP000233786">
    <property type="component" value="Unassembled WGS sequence"/>
</dbReference>
<dbReference type="InterPro" id="IPR036453">
    <property type="entry name" value="GluRdtase_dimer_dom_sf"/>
</dbReference>
<dbReference type="InterPro" id="IPR015895">
    <property type="entry name" value="4pyrrol_synth_GluRdtase_N"/>
</dbReference>
<dbReference type="Pfam" id="PF01488">
    <property type="entry name" value="Shikimate_DH"/>
    <property type="match status" value="1"/>
</dbReference>
<name>A0A2N3XQV6_SACSN</name>
<dbReference type="OrthoDB" id="110209at2"/>